<reference evidence="8 9" key="1">
    <citation type="submission" date="2019-08" db="EMBL/GenBank/DDBJ databases">
        <authorList>
            <person name="Peeters C."/>
        </authorList>
    </citation>
    <scope>NUCLEOTIDE SEQUENCE [LARGE SCALE GENOMIC DNA]</scope>
    <source>
        <strain evidence="8 9">LMG 31012</strain>
    </source>
</reference>
<accession>A0A5E4VB34</accession>
<dbReference type="PANTHER" id="PTHR43003">
    <property type="entry name" value="DNA-3-METHYLADENINE GLYCOSYLASE"/>
    <property type="match status" value="1"/>
</dbReference>
<dbReference type="Proteomes" id="UP000400981">
    <property type="component" value="Unassembled WGS sequence"/>
</dbReference>
<dbReference type="OrthoDB" id="9811249at2"/>
<sequence>MVTRKSVAAKVATQSAATQGARGTKGAAKAARSAALSDDSKRRAPVKAVKATPAKRPTTDVKSVGKAAAGAAVAKATPAGAARKVAPPAAKKAVRKVAKKVARKVAEKGTGKGTGKGAEKAAKKVAEKVTEKVVKKAVPTAGTKVARKVPVKAAPSTADDARRVIAKRDGETRIVTPEIERIEHDVVEQVVTGVVPLPVATGATRPHFWDQACADLMRRDRILKKLIPQFGPAHLSGRGEPFVTLARSIVGQQISVKAAQAVWDRVQATCPKLTPAQFIKAGHDALAGCGLSRRKAEYILDLATHFKSGALHVDAWATMDDEAVIAELTGIRGIGRWTAEMFLMFNLLRPDVLPLDDVGLINAISVNYFSGEPVTRSEAREVAANWEPWRSVATWYMWRSLEPVPVEY</sequence>
<feature type="compositionally biased region" description="Low complexity" evidence="6">
    <location>
        <begin position="46"/>
        <end position="56"/>
    </location>
</feature>
<evidence type="ECO:0000313" key="9">
    <source>
        <dbReference type="Proteomes" id="UP000400981"/>
    </source>
</evidence>
<keyword evidence="8" id="KW-0378">Hydrolase</keyword>
<comment type="catalytic activity">
    <reaction evidence="1">
        <text>Hydrolysis of alkylated DNA, releasing 3-methyladenine, 3-methylguanine, 7-methylguanine and 7-methyladenine.</text>
        <dbReference type="EC" id="3.2.2.21"/>
    </reaction>
</comment>
<evidence type="ECO:0000256" key="3">
    <source>
        <dbReference type="ARBA" id="ARBA00012000"/>
    </source>
</evidence>
<feature type="compositionally biased region" description="Low complexity" evidence="6">
    <location>
        <begin position="16"/>
        <end position="37"/>
    </location>
</feature>
<dbReference type="PANTHER" id="PTHR43003:SF5">
    <property type="entry name" value="DNA-3-METHYLADENINE GLYCOSYLASE"/>
    <property type="match status" value="1"/>
</dbReference>
<dbReference type="Gene3D" id="1.10.1670.40">
    <property type="match status" value="1"/>
</dbReference>
<organism evidence="8 9">
    <name type="scientific">Pandoraea eparura</name>
    <dbReference type="NCBI Taxonomy" id="2508291"/>
    <lineage>
        <taxon>Bacteria</taxon>
        <taxon>Pseudomonadati</taxon>
        <taxon>Pseudomonadota</taxon>
        <taxon>Betaproteobacteria</taxon>
        <taxon>Burkholderiales</taxon>
        <taxon>Burkholderiaceae</taxon>
        <taxon>Pandoraea</taxon>
    </lineage>
</organism>
<dbReference type="Pfam" id="PF00730">
    <property type="entry name" value="HhH-GPD"/>
    <property type="match status" value="1"/>
</dbReference>
<dbReference type="EMBL" id="CABPSH010000004">
    <property type="protein sequence ID" value="VVE08599.1"/>
    <property type="molecule type" value="Genomic_DNA"/>
</dbReference>
<comment type="similarity">
    <text evidence="2">Belongs to the alkylbase DNA glycosidase AlkA family.</text>
</comment>
<dbReference type="GO" id="GO:0043916">
    <property type="term" value="F:DNA-7-methylguanine glycosylase activity"/>
    <property type="evidence" value="ECO:0007669"/>
    <property type="project" value="TreeGrafter"/>
</dbReference>
<dbReference type="GO" id="GO:0032131">
    <property type="term" value="F:alkylated DNA binding"/>
    <property type="evidence" value="ECO:0007669"/>
    <property type="project" value="TreeGrafter"/>
</dbReference>
<dbReference type="GO" id="GO:0006307">
    <property type="term" value="P:DNA alkylation repair"/>
    <property type="evidence" value="ECO:0007669"/>
    <property type="project" value="TreeGrafter"/>
</dbReference>
<dbReference type="InterPro" id="IPR051912">
    <property type="entry name" value="Alkylbase_DNA_Glycosylase/TA"/>
</dbReference>
<dbReference type="SUPFAM" id="SSF48150">
    <property type="entry name" value="DNA-glycosylase"/>
    <property type="match status" value="1"/>
</dbReference>
<proteinExistence type="inferred from homology"/>
<dbReference type="GO" id="GO:0006285">
    <property type="term" value="P:base-excision repair, AP site formation"/>
    <property type="evidence" value="ECO:0007669"/>
    <property type="project" value="TreeGrafter"/>
</dbReference>
<keyword evidence="4" id="KW-0227">DNA damage</keyword>
<dbReference type="FunFam" id="1.10.340.30:FF:000004">
    <property type="entry name" value="DNA-3-methyladenine glycosylase II"/>
    <property type="match status" value="1"/>
</dbReference>
<dbReference type="GO" id="GO:0008725">
    <property type="term" value="F:DNA-3-methyladenine glycosylase activity"/>
    <property type="evidence" value="ECO:0007669"/>
    <property type="project" value="TreeGrafter"/>
</dbReference>
<dbReference type="EC" id="3.2.2.21" evidence="3"/>
<feature type="domain" description="HhH-GPD" evidence="7">
    <location>
        <begin position="250"/>
        <end position="402"/>
    </location>
</feature>
<evidence type="ECO:0000256" key="2">
    <source>
        <dbReference type="ARBA" id="ARBA00010817"/>
    </source>
</evidence>
<evidence type="ECO:0000256" key="1">
    <source>
        <dbReference type="ARBA" id="ARBA00000086"/>
    </source>
</evidence>
<evidence type="ECO:0000256" key="6">
    <source>
        <dbReference type="SAM" id="MobiDB-lite"/>
    </source>
</evidence>
<dbReference type="InterPro" id="IPR003265">
    <property type="entry name" value="HhH-GPD_domain"/>
</dbReference>
<dbReference type="InterPro" id="IPR011257">
    <property type="entry name" value="DNA_glycosylase"/>
</dbReference>
<keyword evidence="5" id="KW-0234">DNA repair</keyword>
<dbReference type="SMART" id="SM00478">
    <property type="entry name" value="ENDO3c"/>
    <property type="match status" value="1"/>
</dbReference>
<dbReference type="GO" id="GO:0032993">
    <property type="term" value="C:protein-DNA complex"/>
    <property type="evidence" value="ECO:0007669"/>
    <property type="project" value="TreeGrafter"/>
</dbReference>
<evidence type="ECO:0000256" key="4">
    <source>
        <dbReference type="ARBA" id="ARBA00022763"/>
    </source>
</evidence>
<keyword evidence="9" id="KW-1185">Reference proteome</keyword>
<protein>
    <recommendedName>
        <fullName evidence="3">DNA-3-methyladenine glycosylase II</fullName>
        <ecNumber evidence="3">3.2.2.21</ecNumber>
    </recommendedName>
</protein>
<feature type="region of interest" description="Disordered" evidence="6">
    <location>
        <begin position="1"/>
        <end position="63"/>
    </location>
</feature>
<dbReference type="Gene3D" id="1.10.340.30">
    <property type="entry name" value="Hypothetical protein, domain 2"/>
    <property type="match status" value="1"/>
</dbReference>
<gene>
    <name evidence="8" type="primary">alkA_2</name>
    <name evidence="8" type="ORF">PEP31012_02510</name>
</gene>
<dbReference type="AlphaFoldDB" id="A0A5E4VB34"/>
<name>A0A5E4VB34_9BURK</name>
<dbReference type="GO" id="GO:0005737">
    <property type="term" value="C:cytoplasm"/>
    <property type="evidence" value="ECO:0007669"/>
    <property type="project" value="TreeGrafter"/>
</dbReference>
<evidence type="ECO:0000256" key="5">
    <source>
        <dbReference type="ARBA" id="ARBA00023204"/>
    </source>
</evidence>
<evidence type="ECO:0000259" key="7">
    <source>
        <dbReference type="SMART" id="SM00478"/>
    </source>
</evidence>
<dbReference type="CDD" id="cd00056">
    <property type="entry name" value="ENDO3c"/>
    <property type="match status" value="1"/>
</dbReference>
<keyword evidence="8" id="KW-0326">Glycosidase</keyword>
<evidence type="ECO:0000313" key="8">
    <source>
        <dbReference type="EMBL" id="VVE08599.1"/>
    </source>
</evidence>